<dbReference type="Pfam" id="PF17919">
    <property type="entry name" value="RT_RNaseH_2"/>
    <property type="match status" value="1"/>
</dbReference>
<evidence type="ECO:0000259" key="2">
    <source>
        <dbReference type="Pfam" id="PF17919"/>
    </source>
</evidence>
<accession>A0A8X6LYP7</accession>
<reference evidence="3" key="1">
    <citation type="submission" date="2020-07" db="EMBL/GenBank/DDBJ databases">
        <title>Multicomponent nature underlies the extraordinary mechanical properties of spider dragline silk.</title>
        <authorList>
            <person name="Kono N."/>
            <person name="Nakamura H."/>
            <person name="Mori M."/>
            <person name="Yoshida Y."/>
            <person name="Ohtoshi R."/>
            <person name="Malay A.D."/>
            <person name="Moran D.A.P."/>
            <person name="Tomita M."/>
            <person name="Numata K."/>
            <person name="Arakawa K."/>
        </authorList>
    </citation>
    <scope>NUCLEOTIDE SEQUENCE</scope>
</reference>
<gene>
    <name evidence="3" type="primary">Tf2-8_98</name>
    <name evidence="3" type="ORF">TNCT_298371</name>
</gene>
<proteinExistence type="predicted"/>
<dbReference type="OrthoDB" id="41323at2759"/>
<comment type="caution">
    <text evidence="3">The sequence shown here is derived from an EMBL/GenBank/DDBJ whole genome shotgun (WGS) entry which is preliminary data.</text>
</comment>
<dbReference type="PANTHER" id="PTHR37984">
    <property type="entry name" value="PROTEIN CBG26694"/>
    <property type="match status" value="1"/>
</dbReference>
<dbReference type="GO" id="GO:0003824">
    <property type="term" value="F:catalytic activity"/>
    <property type="evidence" value="ECO:0007669"/>
    <property type="project" value="UniProtKB-KW"/>
</dbReference>
<evidence type="ECO:0000313" key="4">
    <source>
        <dbReference type="Proteomes" id="UP000887116"/>
    </source>
</evidence>
<name>A0A8X6LYP7_TRICU</name>
<dbReference type="InterPro" id="IPR041577">
    <property type="entry name" value="RT_RNaseH_2"/>
</dbReference>
<dbReference type="AlphaFoldDB" id="A0A8X6LYP7"/>
<dbReference type="GO" id="GO:0071897">
    <property type="term" value="P:DNA biosynthetic process"/>
    <property type="evidence" value="ECO:0007669"/>
    <property type="project" value="UniProtKB-ARBA"/>
</dbReference>
<sequence>MHRFLALLNFYHRFLPNADAVQAELHDQKKSAVKKDATLITRTVSLAALFETCKNMISQAVLLFYPIEGTQWSLQVDASECSIGACLQHASSDGKLPLSFFPRKLKQAESKYSAFDRELLALYSSVLHFQLMLE</sequence>
<dbReference type="InterPro" id="IPR043502">
    <property type="entry name" value="DNA/RNA_pol_sf"/>
</dbReference>
<evidence type="ECO:0000256" key="1">
    <source>
        <dbReference type="ARBA" id="ARBA00023268"/>
    </source>
</evidence>
<evidence type="ECO:0000313" key="3">
    <source>
        <dbReference type="EMBL" id="GFR26860.1"/>
    </source>
</evidence>
<dbReference type="InterPro" id="IPR050951">
    <property type="entry name" value="Retrovirus_Pol_polyprotein"/>
</dbReference>
<organism evidence="3 4">
    <name type="scientific">Trichonephila clavata</name>
    <name type="common">Joro spider</name>
    <name type="synonym">Nephila clavata</name>
    <dbReference type="NCBI Taxonomy" id="2740835"/>
    <lineage>
        <taxon>Eukaryota</taxon>
        <taxon>Metazoa</taxon>
        <taxon>Ecdysozoa</taxon>
        <taxon>Arthropoda</taxon>
        <taxon>Chelicerata</taxon>
        <taxon>Arachnida</taxon>
        <taxon>Araneae</taxon>
        <taxon>Araneomorphae</taxon>
        <taxon>Entelegynae</taxon>
        <taxon>Araneoidea</taxon>
        <taxon>Nephilidae</taxon>
        <taxon>Trichonephila</taxon>
    </lineage>
</organism>
<dbReference type="Proteomes" id="UP000887116">
    <property type="component" value="Unassembled WGS sequence"/>
</dbReference>
<protein>
    <submittedName>
        <fullName evidence="3">Transposon Tf2-8 polyprotein</fullName>
    </submittedName>
</protein>
<dbReference type="EMBL" id="BMAO01028719">
    <property type="protein sequence ID" value="GFR26860.1"/>
    <property type="molecule type" value="Genomic_DNA"/>
</dbReference>
<keyword evidence="1" id="KW-0511">Multifunctional enzyme</keyword>
<keyword evidence="4" id="KW-1185">Reference proteome</keyword>
<dbReference type="SUPFAM" id="SSF56672">
    <property type="entry name" value="DNA/RNA polymerases"/>
    <property type="match status" value="1"/>
</dbReference>
<feature type="domain" description="Reverse transcriptase/retrotransposon-derived protein RNase H-like" evidence="2">
    <location>
        <begin position="49"/>
        <end position="133"/>
    </location>
</feature>
<dbReference type="PANTHER" id="PTHR37984:SF5">
    <property type="entry name" value="PROTEIN NYNRIN-LIKE"/>
    <property type="match status" value="1"/>
</dbReference>